<evidence type="ECO:0000256" key="1">
    <source>
        <dbReference type="SAM" id="MobiDB-lite"/>
    </source>
</evidence>
<dbReference type="Proteomes" id="UP000828390">
    <property type="component" value="Unassembled WGS sequence"/>
</dbReference>
<accession>A0A9D4LLB3</accession>
<dbReference type="EMBL" id="JAIWYP010000003">
    <property type="protein sequence ID" value="KAH3859728.1"/>
    <property type="molecule type" value="Genomic_DNA"/>
</dbReference>
<name>A0A9D4LLB3_DREPO</name>
<proteinExistence type="predicted"/>
<keyword evidence="3" id="KW-1185">Reference proteome</keyword>
<dbReference type="AlphaFoldDB" id="A0A9D4LLB3"/>
<comment type="caution">
    <text evidence="2">The sequence shown here is derived from an EMBL/GenBank/DDBJ whole genome shotgun (WGS) entry which is preliminary data.</text>
</comment>
<feature type="region of interest" description="Disordered" evidence="1">
    <location>
        <begin position="53"/>
        <end position="81"/>
    </location>
</feature>
<protein>
    <submittedName>
        <fullName evidence="2">Uncharacterized protein</fullName>
    </submittedName>
</protein>
<reference evidence="2" key="1">
    <citation type="journal article" date="2019" name="bioRxiv">
        <title>The Genome of the Zebra Mussel, Dreissena polymorpha: A Resource for Invasive Species Research.</title>
        <authorList>
            <person name="McCartney M.A."/>
            <person name="Auch B."/>
            <person name="Kono T."/>
            <person name="Mallez S."/>
            <person name="Zhang Y."/>
            <person name="Obille A."/>
            <person name="Becker A."/>
            <person name="Abrahante J.E."/>
            <person name="Garbe J."/>
            <person name="Badalamenti J.P."/>
            <person name="Herman A."/>
            <person name="Mangelson H."/>
            <person name="Liachko I."/>
            <person name="Sullivan S."/>
            <person name="Sone E.D."/>
            <person name="Koren S."/>
            <person name="Silverstein K.A.T."/>
            <person name="Beckman K.B."/>
            <person name="Gohl D.M."/>
        </authorList>
    </citation>
    <scope>NUCLEOTIDE SEQUENCE</scope>
    <source>
        <strain evidence="2">Duluth1</strain>
        <tissue evidence="2">Whole animal</tissue>
    </source>
</reference>
<gene>
    <name evidence="2" type="ORF">DPMN_102551</name>
</gene>
<feature type="compositionally biased region" description="Basic and acidic residues" evidence="1">
    <location>
        <begin position="57"/>
        <end position="69"/>
    </location>
</feature>
<evidence type="ECO:0000313" key="2">
    <source>
        <dbReference type="EMBL" id="KAH3859728.1"/>
    </source>
</evidence>
<evidence type="ECO:0000313" key="3">
    <source>
        <dbReference type="Proteomes" id="UP000828390"/>
    </source>
</evidence>
<reference evidence="2" key="2">
    <citation type="submission" date="2020-11" db="EMBL/GenBank/DDBJ databases">
        <authorList>
            <person name="McCartney M.A."/>
            <person name="Auch B."/>
            <person name="Kono T."/>
            <person name="Mallez S."/>
            <person name="Becker A."/>
            <person name="Gohl D.M."/>
            <person name="Silverstein K.A.T."/>
            <person name="Koren S."/>
            <person name="Bechman K.B."/>
            <person name="Herman A."/>
            <person name="Abrahante J.E."/>
            <person name="Garbe J."/>
        </authorList>
    </citation>
    <scope>NUCLEOTIDE SEQUENCE</scope>
    <source>
        <strain evidence="2">Duluth1</strain>
        <tissue evidence="2">Whole animal</tissue>
    </source>
</reference>
<sequence>MHVEQYEKNTKYFANIEKRRSEQKTVHKLVVNGEDITNRTQILEEHRSFFETGKSVTDGRTDGRTDRRSANHKSPPKKPNDWRSRRLEAAIVMYRNTENNIVHRLGKFKQTGNRPIIIKLFRRQTKVDILRKAKQIRGTGICVNEDLTKLNAEIVLTLKNAGLLRAKSTRFSKETNTPHK</sequence>
<organism evidence="2 3">
    <name type="scientific">Dreissena polymorpha</name>
    <name type="common">Zebra mussel</name>
    <name type="synonym">Mytilus polymorpha</name>
    <dbReference type="NCBI Taxonomy" id="45954"/>
    <lineage>
        <taxon>Eukaryota</taxon>
        <taxon>Metazoa</taxon>
        <taxon>Spiralia</taxon>
        <taxon>Lophotrochozoa</taxon>
        <taxon>Mollusca</taxon>
        <taxon>Bivalvia</taxon>
        <taxon>Autobranchia</taxon>
        <taxon>Heteroconchia</taxon>
        <taxon>Euheterodonta</taxon>
        <taxon>Imparidentia</taxon>
        <taxon>Neoheterodontei</taxon>
        <taxon>Myida</taxon>
        <taxon>Dreissenoidea</taxon>
        <taxon>Dreissenidae</taxon>
        <taxon>Dreissena</taxon>
    </lineage>
</organism>